<dbReference type="OrthoDB" id="416253at2759"/>
<proteinExistence type="predicted"/>
<evidence type="ECO:0000256" key="4">
    <source>
        <dbReference type="ARBA" id="ARBA00047534"/>
    </source>
</evidence>
<dbReference type="PIRSF" id="PIRSF000097">
    <property type="entry name" value="AKR"/>
    <property type="match status" value="1"/>
</dbReference>
<dbReference type="PANTHER" id="PTHR11732">
    <property type="entry name" value="ALDO/KETO REDUCTASE"/>
    <property type="match status" value="1"/>
</dbReference>
<accession>A0A0G2F1Z4</accession>
<dbReference type="InterPro" id="IPR036812">
    <property type="entry name" value="NAD(P)_OxRdtase_dom_sf"/>
</dbReference>
<evidence type="ECO:0000256" key="8">
    <source>
        <dbReference type="PIRSR" id="PIRSR000097-3"/>
    </source>
</evidence>
<comment type="caution">
    <text evidence="10">The sequence shown here is derived from an EMBL/GenBank/DDBJ whole genome shotgun (WGS) entry which is preliminary data.</text>
</comment>
<evidence type="ECO:0000256" key="3">
    <source>
        <dbReference type="ARBA" id="ARBA00025065"/>
    </source>
</evidence>
<dbReference type="Gene3D" id="3.20.20.100">
    <property type="entry name" value="NADP-dependent oxidoreductase domain"/>
    <property type="match status" value="1"/>
</dbReference>
<evidence type="ECO:0000256" key="1">
    <source>
        <dbReference type="ARBA" id="ARBA00012845"/>
    </source>
</evidence>
<dbReference type="Proteomes" id="UP000053317">
    <property type="component" value="Unassembled WGS sequence"/>
</dbReference>
<evidence type="ECO:0000313" key="11">
    <source>
        <dbReference type="Proteomes" id="UP000053317"/>
    </source>
</evidence>
<evidence type="ECO:0000256" key="5">
    <source>
        <dbReference type="ARBA" id="ARBA00049485"/>
    </source>
</evidence>
<evidence type="ECO:0000256" key="6">
    <source>
        <dbReference type="PIRSR" id="PIRSR000097-1"/>
    </source>
</evidence>
<feature type="site" description="Lowers pKa of active site Tyr" evidence="8">
    <location>
        <position position="88"/>
    </location>
</feature>
<evidence type="ECO:0000313" key="10">
    <source>
        <dbReference type="EMBL" id="KKY28301.1"/>
    </source>
</evidence>
<name>A0A0G2F1Z4_PHACM</name>
<gene>
    <name evidence="10" type="ORF">UCRPC4_g00647</name>
</gene>
<sequence>MGSSEAPAQEYLTLNTGAKIPALGFGTFANEGEKGGSYKATLCALNAGYRHLDCAAYYMNEDEVGDAIRDFLKANPSVKRSDIFITTKVWNHLSRPGDIEWSLDQSLKRFGLDNVDMFLLHWPFVSKRTDDMTPVIGDNGLYVVEKNLNEEPEEAWASMEKLLETGKTKAIGTSNWSLEGLKKLLSVAKVPPACNQIEMHPFLSNPEQLEFLKKNNILPVAYSPLGSQGQVPGIDEKVSTNPTLNQVAEKKGCTLAQLLIGWGIQRGYAVLPKSSTPSRIESNFQRVHLTDEEMAAIGEVAKTRRIRYVNMGPGTFGHDPFAGVHSI</sequence>
<evidence type="ECO:0000256" key="2">
    <source>
        <dbReference type="ARBA" id="ARBA00023002"/>
    </source>
</evidence>
<dbReference type="InterPro" id="IPR018170">
    <property type="entry name" value="Aldo/ket_reductase_CS"/>
</dbReference>
<evidence type="ECO:0000256" key="7">
    <source>
        <dbReference type="PIRSR" id="PIRSR000097-2"/>
    </source>
</evidence>
<organism evidence="10 11">
    <name type="scientific">Phaeomoniella chlamydospora</name>
    <name type="common">Phaeoacremonium chlamydosporum</name>
    <dbReference type="NCBI Taxonomy" id="158046"/>
    <lineage>
        <taxon>Eukaryota</taxon>
        <taxon>Fungi</taxon>
        <taxon>Dikarya</taxon>
        <taxon>Ascomycota</taxon>
        <taxon>Pezizomycotina</taxon>
        <taxon>Eurotiomycetes</taxon>
        <taxon>Chaetothyriomycetidae</taxon>
        <taxon>Phaeomoniellales</taxon>
        <taxon>Phaeomoniellaceae</taxon>
        <taxon>Phaeomoniella</taxon>
    </lineage>
</organism>
<dbReference type="AlphaFoldDB" id="A0A0G2F1Z4"/>
<comment type="function">
    <text evidence="3">Catalyzes the initial reaction in the xylose utilization pathway by reducing D-xylose into xylitol. Xylose is a major component of hemicelluloses such as xylan. Most fungi utilize D-xylose via three enzymatic reactions, xylose reductase (XR), xylitol dehydrogenase (XDH), and xylulokinase, to form xylulose 5-phosphate, which enters pentose phosphate pathway.</text>
</comment>
<feature type="domain" description="NADP-dependent oxidoreductase" evidence="9">
    <location>
        <begin position="23"/>
        <end position="300"/>
    </location>
</feature>
<feature type="active site" description="Proton donor" evidence="6">
    <location>
        <position position="58"/>
    </location>
</feature>
<reference evidence="10 11" key="1">
    <citation type="submission" date="2015-05" db="EMBL/GenBank/DDBJ databases">
        <title>Distinctive expansion of gene families associated with plant cell wall degradation and secondary metabolism in the genomes of grapevine trunk pathogens.</title>
        <authorList>
            <person name="Lawrence D.P."/>
            <person name="Travadon R."/>
            <person name="Rolshausen P.E."/>
            <person name="Baumgartner K."/>
        </authorList>
    </citation>
    <scope>NUCLEOTIDE SEQUENCE [LARGE SCALE GENOMIC DNA]</scope>
    <source>
        <strain evidence="10">UCRPC4</strain>
    </source>
</reference>
<keyword evidence="2" id="KW-0560">Oxidoreductase</keyword>
<dbReference type="PRINTS" id="PR00069">
    <property type="entry name" value="ALDKETRDTASE"/>
</dbReference>
<comment type="catalytic activity">
    <reaction evidence="4">
        <text>xylitol + NADP(+) = D-xylose + NADPH + H(+)</text>
        <dbReference type="Rhea" id="RHEA:27445"/>
        <dbReference type="ChEBI" id="CHEBI:15378"/>
        <dbReference type="ChEBI" id="CHEBI:17151"/>
        <dbReference type="ChEBI" id="CHEBI:53455"/>
        <dbReference type="ChEBI" id="CHEBI:57783"/>
        <dbReference type="ChEBI" id="CHEBI:58349"/>
        <dbReference type="EC" id="1.1.1.307"/>
    </reaction>
</comment>
<dbReference type="Pfam" id="PF00248">
    <property type="entry name" value="Aldo_ket_red"/>
    <property type="match status" value="1"/>
</dbReference>
<reference evidence="10 11" key="2">
    <citation type="submission" date="2015-05" db="EMBL/GenBank/DDBJ databases">
        <authorList>
            <person name="Morales-Cruz A."/>
            <person name="Amrine K.C."/>
            <person name="Cantu D."/>
        </authorList>
    </citation>
    <scope>NUCLEOTIDE SEQUENCE [LARGE SCALE GENOMIC DNA]</scope>
    <source>
        <strain evidence="10">UCRPC4</strain>
    </source>
</reference>
<dbReference type="EMBL" id="LCWF01000014">
    <property type="protein sequence ID" value="KKY28301.1"/>
    <property type="molecule type" value="Genomic_DNA"/>
</dbReference>
<dbReference type="InterPro" id="IPR023210">
    <property type="entry name" value="NADP_OxRdtase_dom"/>
</dbReference>
<dbReference type="SUPFAM" id="SSF51430">
    <property type="entry name" value="NAD(P)-linked oxidoreductase"/>
    <property type="match status" value="1"/>
</dbReference>
<keyword evidence="11" id="KW-1185">Reference proteome</keyword>
<dbReference type="GO" id="GO:0016491">
    <property type="term" value="F:oxidoreductase activity"/>
    <property type="evidence" value="ECO:0007669"/>
    <property type="project" value="UniProtKB-KW"/>
</dbReference>
<dbReference type="PROSITE" id="PS00798">
    <property type="entry name" value="ALDOKETO_REDUCTASE_1"/>
    <property type="match status" value="1"/>
</dbReference>
<dbReference type="InterPro" id="IPR020471">
    <property type="entry name" value="AKR"/>
</dbReference>
<feature type="binding site" evidence="7">
    <location>
        <position position="121"/>
    </location>
    <ligand>
        <name>substrate</name>
    </ligand>
</feature>
<evidence type="ECO:0000259" key="9">
    <source>
        <dbReference type="Pfam" id="PF00248"/>
    </source>
</evidence>
<protein>
    <recommendedName>
        <fullName evidence="1">D-xylose reductase [NAD(P)H]</fullName>
        <ecNumber evidence="1">1.1.1.307</ecNumber>
    </recommendedName>
</protein>
<dbReference type="EC" id="1.1.1.307" evidence="1"/>
<comment type="catalytic activity">
    <reaction evidence="5">
        <text>xylitol + NAD(+) = D-xylose + NADH + H(+)</text>
        <dbReference type="Rhea" id="RHEA:27441"/>
        <dbReference type="ChEBI" id="CHEBI:15378"/>
        <dbReference type="ChEBI" id="CHEBI:17151"/>
        <dbReference type="ChEBI" id="CHEBI:53455"/>
        <dbReference type="ChEBI" id="CHEBI:57540"/>
        <dbReference type="ChEBI" id="CHEBI:57945"/>
        <dbReference type="EC" id="1.1.1.307"/>
    </reaction>
</comment>